<accession>A0A7S2IWR8</accession>
<protein>
    <recommendedName>
        <fullName evidence="6">cGMP-dependent protein kinase</fullName>
    </recommendedName>
</protein>
<dbReference type="PROSITE" id="PS50042">
    <property type="entry name" value="CNMP_BINDING_3"/>
    <property type="match status" value="4"/>
</dbReference>
<dbReference type="GO" id="GO:0003700">
    <property type="term" value="F:DNA-binding transcription factor activity"/>
    <property type="evidence" value="ECO:0007669"/>
    <property type="project" value="TreeGrafter"/>
</dbReference>
<dbReference type="EMBL" id="HBGU01069283">
    <property type="protein sequence ID" value="CAD9530280.1"/>
    <property type="molecule type" value="Transcribed_RNA"/>
</dbReference>
<dbReference type="InterPro" id="IPR011992">
    <property type="entry name" value="EF-hand-dom_pair"/>
</dbReference>
<dbReference type="CDD" id="cd00038">
    <property type="entry name" value="CAP_ED"/>
    <property type="match status" value="4"/>
</dbReference>
<dbReference type="AlphaFoldDB" id="A0A7S2IWR8"/>
<evidence type="ECO:0000259" key="3">
    <source>
        <dbReference type="PROSITE" id="PS50042"/>
    </source>
</evidence>
<dbReference type="PANTHER" id="PTHR24567">
    <property type="entry name" value="CRP FAMILY TRANSCRIPTIONAL REGULATORY PROTEIN"/>
    <property type="match status" value="1"/>
</dbReference>
<dbReference type="PROSITE" id="PS50011">
    <property type="entry name" value="PROTEIN_KINASE_DOM"/>
    <property type="match status" value="1"/>
</dbReference>
<evidence type="ECO:0000259" key="4">
    <source>
        <dbReference type="PROSITE" id="PS50222"/>
    </source>
</evidence>
<feature type="domain" description="Cyclic nucleotide-binding" evidence="3">
    <location>
        <begin position="498"/>
        <end position="611"/>
    </location>
</feature>
<dbReference type="InterPro" id="IPR011009">
    <property type="entry name" value="Kinase-like_dom_sf"/>
</dbReference>
<evidence type="ECO:0008006" key="6">
    <source>
        <dbReference type="Google" id="ProtNLM"/>
    </source>
</evidence>
<dbReference type="SMART" id="SM00100">
    <property type="entry name" value="cNMP"/>
    <property type="match status" value="4"/>
</dbReference>
<dbReference type="PROSITE" id="PS50222">
    <property type="entry name" value="EF_HAND_2"/>
    <property type="match status" value="1"/>
</dbReference>
<evidence type="ECO:0000313" key="5">
    <source>
        <dbReference type="EMBL" id="CAD9530280.1"/>
    </source>
</evidence>
<feature type="region of interest" description="Disordered" evidence="1">
    <location>
        <begin position="479"/>
        <end position="498"/>
    </location>
</feature>
<dbReference type="SUPFAM" id="SSF51206">
    <property type="entry name" value="cAMP-binding domain-like"/>
    <property type="match status" value="4"/>
</dbReference>
<dbReference type="Gene3D" id="2.60.120.10">
    <property type="entry name" value="Jelly Rolls"/>
    <property type="match status" value="4"/>
</dbReference>
<dbReference type="InterPro" id="IPR050397">
    <property type="entry name" value="Env_Response_Regulators"/>
</dbReference>
<feature type="domain" description="Cyclic nucleotide-binding" evidence="3">
    <location>
        <begin position="643"/>
        <end position="728"/>
    </location>
</feature>
<feature type="domain" description="Cyclic nucleotide-binding" evidence="3">
    <location>
        <begin position="337"/>
        <end position="448"/>
    </location>
</feature>
<feature type="region of interest" description="Disordered" evidence="1">
    <location>
        <begin position="1"/>
        <end position="20"/>
    </location>
</feature>
<organism evidence="5">
    <name type="scientific">Haptolina brevifila</name>
    <dbReference type="NCBI Taxonomy" id="156173"/>
    <lineage>
        <taxon>Eukaryota</taxon>
        <taxon>Haptista</taxon>
        <taxon>Haptophyta</taxon>
        <taxon>Prymnesiophyceae</taxon>
        <taxon>Prymnesiales</taxon>
        <taxon>Prymnesiaceae</taxon>
        <taxon>Haptolina</taxon>
    </lineage>
</organism>
<dbReference type="CDD" id="cd00051">
    <property type="entry name" value="EFh"/>
    <property type="match status" value="1"/>
</dbReference>
<feature type="domain" description="Protein kinase" evidence="2">
    <location>
        <begin position="1"/>
        <end position="72"/>
    </location>
</feature>
<dbReference type="PANTHER" id="PTHR24567:SF26">
    <property type="entry name" value="REGULATORY PROTEIN YEIL"/>
    <property type="match status" value="1"/>
</dbReference>
<feature type="region of interest" description="Disordered" evidence="1">
    <location>
        <begin position="745"/>
        <end position="772"/>
    </location>
</feature>
<dbReference type="GO" id="GO:0005829">
    <property type="term" value="C:cytosol"/>
    <property type="evidence" value="ECO:0007669"/>
    <property type="project" value="TreeGrafter"/>
</dbReference>
<feature type="domain" description="EF-hand" evidence="4">
    <location>
        <begin position="154"/>
        <end position="189"/>
    </location>
</feature>
<evidence type="ECO:0000259" key="2">
    <source>
        <dbReference type="PROSITE" id="PS50011"/>
    </source>
</evidence>
<evidence type="ECO:0000256" key="1">
    <source>
        <dbReference type="SAM" id="MobiDB-lite"/>
    </source>
</evidence>
<dbReference type="Gene3D" id="1.10.510.10">
    <property type="entry name" value="Transferase(Phosphotransferase) domain 1"/>
    <property type="match status" value="1"/>
</dbReference>
<proteinExistence type="predicted"/>
<dbReference type="SUPFAM" id="SSF56112">
    <property type="entry name" value="Protein kinase-like (PK-like)"/>
    <property type="match status" value="1"/>
</dbReference>
<dbReference type="InterPro" id="IPR000719">
    <property type="entry name" value="Prot_kinase_dom"/>
</dbReference>
<dbReference type="GO" id="GO:0005524">
    <property type="term" value="F:ATP binding"/>
    <property type="evidence" value="ECO:0007669"/>
    <property type="project" value="InterPro"/>
</dbReference>
<dbReference type="GO" id="GO:0005509">
    <property type="term" value="F:calcium ion binding"/>
    <property type="evidence" value="ECO:0007669"/>
    <property type="project" value="InterPro"/>
</dbReference>
<reference evidence="5" key="1">
    <citation type="submission" date="2021-01" db="EMBL/GenBank/DDBJ databases">
        <authorList>
            <person name="Corre E."/>
            <person name="Pelletier E."/>
            <person name="Niang G."/>
            <person name="Scheremetjew M."/>
            <person name="Finn R."/>
            <person name="Kale V."/>
            <person name="Holt S."/>
            <person name="Cochrane G."/>
            <person name="Meng A."/>
            <person name="Brown T."/>
            <person name="Cohen L."/>
        </authorList>
    </citation>
    <scope>NUCLEOTIDE SEQUENCE</scope>
    <source>
        <strain evidence="5">UTEX LB 985</strain>
    </source>
</reference>
<dbReference type="Pfam" id="PF00027">
    <property type="entry name" value="cNMP_binding"/>
    <property type="match status" value="4"/>
</dbReference>
<dbReference type="SUPFAM" id="SSF47473">
    <property type="entry name" value="EF-hand"/>
    <property type="match status" value="1"/>
</dbReference>
<dbReference type="InterPro" id="IPR018490">
    <property type="entry name" value="cNMP-bd_dom_sf"/>
</dbReference>
<feature type="domain" description="Cyclic nucleotide-binding" evidence="3">
    <location>
        <begin position="218"/>
        <end position="320"/>
    </location>
</feature>
<gene>
    <name evidence="5" type="ORF">CBRE1094_LOCUS37799</name>
</gene>
<dbReference type="InterPro" id="IPR000595">
    <property type="entry name" value="cNMP-bd_dom"/>
</dbReference>
<dbReference type="Gene3D" id="1.10.238.10">
    <property type="entry name" value="EF-hand"/>
    <property type="match status" value="1"/>
</dbReference>
<feature type="compositionally biased region" description="Gly residues" evidence="1">
    <location>
        <begin position="746"/>
        <end position="765"/>
    </location>
</feature>
<dbReference type="InterPro" id="IPR002048">
    <property type="entry name" value="EF_hand_dom"/>
</dbReference>
<sequence>MDDHHSSGRHPFERQNGTREEMVKNIVAADYTFDSAQWTGISGRARELVRQLLEPDPDKRITAGQLLTHPWVRGEGVPERPLPDTVERLRAFKTASAAIHGSLLMAALLYQENVREQLAQSRDRKKPWGGWGYSGNRLLRRSTTEGIGMLQPSEDFNVVRAAFQLFDPEDKGHITADDLYRVCTQLGFQVSERDIENMLSILAPSYALAPAEVRSGKRSISFDKFAKMMENSYQRQYKVGEHIFKQGDAVDGFFIVVSGECAVQVSARPGDQPQEIANLGPGDFFGETGLLEGRETRNTDVLCRTPVSVLMISNAMFLQLTSRVDAGSAGAAVAARMRERAEKRQRSRLNRAIEMMQNAKLKQMKFKPGEIVFEQGDSATHFYIVKAGKLSSSFLSTTGESAELSVYTQGDQFGYDSVLGEVHDTTVRCLTAAEVLAVPRDQMQKAFMQDTYLRSVWQAPSKRAIALRRQTSMNLVDAEGSRVGSRPGGAVDGGEADGVDRLSRDDFEPIIRRARMCSLAPGEVAFEQGSVPNAIYLLRDGRCEVEHSSKVNRETMVVGTLSAGDHFGEGALLENRNRRNSTVRCVDPAGCTVGVLGKGAFEALLRSNPEISDVFAAANERRNRSRLRKQLELAVQRSECTTRELRQGEVLFKQGELAEAFFMVESGAIEISKRTADGRHLPSRTHKAGEIFGSSGLLTGDSTRQDTATAIQPTVLKAIPHAHFTPLMRQDSLLAEDLKRASSLHRGGGGGANGGCSTGSRGGSLGKARGTA</sequence>
<dbReference type="InterPro" id="IPR014710">
    <property type="entry name" value="RmlC-like_jellyroll"/>
</dbReference>
<name>A0A7S2IWR8_9EUKA</name>
<dbReference type="GO" id="GO:0004672">
    <property type="term" value="F:protein kinase activity"/>
    <property type="evidence" value="ECO:0007669"/>
    <property type="project" value="InterPro"/>
</dbReference>